<evidence type="ECO:0000256" key="3">
    <source>
        <dbReference type="PIRSR" id="PIRSR000089-1"/>
    </source>
</evidence>
<dbReference type="InterPro" id="IPR014729">
    <property type="entry name" value="Rossmann-like_a/b/a_fold"/>
</dbReference>
<dbReference type="InterPro" id="IPR014731">
    <property type="entry name" value="ETF_asu_C"/>
</dbReference>
<accession>A0A8J2ZEU6</accession>
<evidence type="ECO:0000313" key="6">
    <source>
        <dbReference type="Proteomes" id="UP000597507"/>
    </source>
</evidence>
<feature type="binding site" evidence="3">
    <location>
        <position position="216"/>
    </location>
    <ligand>
        <name>FAD</name>
        <dbReference type="ChEBI" id="CHEBI:57692"/>
    </ligand>
</feature>
<keyword evidence="6" id="KW-1185">Reference proteome</keyword>
<comment type="caution">
    <text evidence="5">The sequence shown here is derived from an EMBL/GenBank/DDBJ whole genome shotgun (WGS) entry which is preliminary data.</text>
</comment>
<dbReference type="Pfam" id="PF00766">
    <property type="entry name" value="ETF_alpha"/>
    <property type="match status" value="1"/>
</dbReference>
<comment type="cofactor">
    <cofactor evidence="3">
        <name>FAD</name>
        <dbReference type="ChEBI" id="CHEBI:57692"/>
    </cofactor>
    <text evidence="3">Binds 1 FAD per dimer.</text>
</comment>
<keyword evidence="3" id="KW-0285">Flavoprotein</keyword>
<name>A0A8J2ZEU6_9PROT</name>
<reference evidence="5 6" key="1">
    <citation type="journal article" date="2014" name="Int. J. Syst. Evol. Microbiol.">
        <title>Complete genome sequence of Corynebacterium casei LMG S-19264T (=DSM 44701T), isolated from a smear-ripened cheese.</title>
        <authorList>
            <consortium name="US DOE Joint Genome Institute (JGI-PGF)"/>
            <person name="Walter F."/>
            <person name="Albersmeier A."/>
            <person name="Kalinowski J."/>
            <person name="Ruckert C."/>
        </authorList>
    </citation>
    <scope>NUCLEOTIDE SEQUENCE [LARGE SCALE GENOMIC DNA]</scope>
    <source>
        <strain evidence="5 6">CGMCC 1.16330</strain>
    </source>
</reference>
<dbReference type="AlphaFoldDB" id="A0A8J2ZEU6"/>
<keyword evidence="3" id="KW-0274">FAD</keyword>
<dbReference type="RefSeq" id="WP_188902917.1">
    <property type="nucleotide sequence ID" value="NZ_BMKS01000014.1"/>
</dbReference>
<feature type="binding site" evidence="3">
    <location>
        <begin position="255"/>
        <end position="259"/>
    </location>
    <ligand>
        <name>FAD</name>
        <dbReference type="ChEBI" id="CHEBI:57692"/>
    </ligand>
</feature>
<dbReference type="PIRSF" id="PIRSF000089">
    <property type="entry name" value="Electra_flavoP_a"/>
    <property type="match status" value="1"/>
</dbReference>
<dbReference type="SUPFAM" id="SSF52467">
    <property type="entry name" value="DHS-like NAD/FAD-binding domain"/>
    <property type="match status" value="1"/>
</dbReference>
<organism evidence="5 6">
    <name type="scientific">Caldovatus sediminis</name>
    <dbReference type="NCBI Taxonomy" id="2041189"/>
    <lineage>
        <taxon>Bacteria</taxon>
        <taxon>Pseudomonadati</taxon>
        <taxon>Pseudomonadota</taxon>
        <taxon>Alphaproteobacteria</taxon>
        <taxon>Acetobacterales</taxon>
        <taxon>Roseomonadaceae</taxon>
        <taxon>Caldovatus</taxon>
    </lineage>
</organism>
<dbReference type="EMBL" id="BMKS01000014">
    <property type="protein sequence ID" value="GGG46063.1"/>
    <property type="molecule type" value="Genomic_DNA"/>
</dbReference>
<comment type="similarity">
    <text evidence="1">Belongs to the ETF alpha-subunit/FixB family.</text>
</comment>
<gene>
    <name evidence="5" type="ORF">GCM10010964_36780</name>
</gene>
<feature type="domain" description="Electron transfer flavoprotein alpha/beta-subunit N-terminal" evidence="4">
    <location>
        <begin position="4"/>
        <end position="196"/>
    </location>
</feature>
<feature type="binding site" evidence="3">
    <location>
        <begin position="272"/>
        <end position="279"/>
    </location>
    <ligand>
        <name>FAD</name>
        <dbReference type="ChEBI" id="CHEBI:57692"/>
    </ligand>
</feature>
<proteinExistence type="inferred from homology"/>
<dbReference type="Proteomes" id="UP000597507">
    <property type="component" value="Unassembled WGS sequence"/>
</dbReference>
<dbReference type="PANTHER" id="PTHR43153:SF1">
    <property type="entry name" value="ELECTRON TRANSFER FLAVOPROTEIN SUBUNIT ALPHA, MITOCHONDRIAL"/>
    <property type="match status" value="1"/>
</dbReference>
<keyword evidence="2" id="KW-0249">Electron transport</keyword>
<dbReference type="SUPFAM" id="SSF52402">
    <property type="entry name" value="Adenine nucleotide alpha hydrolases-like"/>
    <property type="match status" value="1"/>
</dbReference>
<evidence type="ECO:0000256" key="1">
    <source>
        <dbReference type="ARBA" id="ARBA00005817"/>
    </source>
</evidence>
<dbReference type="Gene3D" id="3.40.50.1220">
    <property type="entry name" value="TPP-binding domain"/>
    <property type="match status" value="1"/>
</dbReference>
<dbReference type="SMART" id="SM00893">
    <property type="entry name" value="ETF"/>
    <property type="match status" value="1"/>
</dbReference>
<dbReference type="Pfam" id="PF01012">
    <property type="entry name" value="ETF"/>
    <property type="match status" value="1"/>
</dbReference>
<dbReference type="GO" id="GO:0009055">
    <property type="term" value="F:electron transfer activity"/>
    <property type="evidence" value="ECO:0007669"/>
    <property type="project" value="InterPro"/>
</dbReference>
<evidence type="ECO:0000256" key="2">
    <source>
        <dbReference type="ARBA" id="ARBA00022982"/>
    </source>
</evidence>
<evidence type="ECO:0000259" key="4">
    <source>
        <dbReference type="SMART" id="SM00893"/>
    </source>
</evidence>
<protein>
    <submittedName>
        <fullName evidence="5">Electron transfer flavoprotein subunit alpha</fullName>
    </submittedName>
</protein>
<dbReference type="GO" id="GO:0033539">
    <property type="term" value="P:fatty acid beta-oxidation using acyl-CoA dehydrogenase"/>
    <property type="evidence" value="ECO:0007669"/>
    <property type="project" value="TreeGrafter"/>
</dbReference>
<evidence type="ECO:0000313" key="5">
    <source>
        <dbReference type="EMBL" id="GGG46063.1"/>
    </source>
</evidence>
<keyword evidence="2" id="KW-0813">Transport</keyword>
<dbReference type="GO" id="GO:0050660">
    <property type="term" value="F:flavin adenine dinucleotide binding"/>
    <property type="evidence" value="ECO:0007669"/>
    <property type="project" value="InterPro"/>
</dbReference>
<dbReference type="InterPro" id="IPR001308">
    <property type="entry name" value="ETF_a/FixB"/>
</dbReference>
<sequence length="326" mass="33017">MRRVCALVPLGDPAIADPFAAVAAAAAVAARGGGQASAILLAREARRGDAALAQAAREGAAEILRAAHPALPEAPQAEHLLAAFAHLLRTEARDGLFILPAGPVGEELAARLALRLDAVPLGRCTDIAWEGRTLLARRPAYGGRAEARLATEATLCLAAMRRPAAAAAPAGGAPAVRAVTLDVALPGDLEPPGVAEPAADAPRRPEGARIVVAGGRGMGGAEGFAQLRELAALLDGAVGASLPAVDAGWAAVAQQVGQSGAFVAPELYLAFGLSGTAQHLAGIGPGTRIVAVNPDPEAEIFRVAELGLVAPWQEVLPRLIGRLRRA</sequence>
<dbReference type="PANTHER" id="PTHR43153">
    <property type="entry name" value="ELECTRON TRANSFER FLAVOPROTEIN ALPHA"/>
    <property type="match status" value="1"/>
</dbReference>
<feature type="binding site" evidence="3">
    <location>
        <position position="293"/>
    </location>
    <ligand>
        <name>FAD</name>
        <dbReference type="ChEBI" id="CHEBI:57692"/>
    </ligand>
</feature>
<dbReference type="InterPro" id="IPR014730">
    <property type="entry name" value="ETF_a/b_N"/>
</dbReference>
<dbReference type="Gene3D" id="3.40.50.620">
    <property type="entry name" value="HUPs"/>
    <property type="match status" value="1"/>
</dbReference>
<dbReference type="InterPro" id="IPR029035">
    <property type="entry name" value="DHS-like_NAD/FAD-binding_dom"/>
</dbReference>